<reference evidence="1" key="1">
    <citation type="submission" date="2021-02" db="EMBL/GenBank/DDBJ databases">
        <authorList>
            <person name="Dougan E. K."/>
            <person name="Rhodes N."/>
            <person name="Thang M."/>
            <person name="Chan C."/>
        </authorList>
    </citation>
    <scope>NUCLEOTIDE SEQUENCE</scope>
</reference>
<keyword evidence="2" id="KW-1185">Reference proteome</keyword>
<protein>
    <submittedName>
        <fullName evidence="1">Uncharacterized protein</fullName>
    </submittedName>
</protein>
<comment type="caution">
    <text evidence="1">The sequence shown here is derived from an EMBL/GenBank/DDBJ whole genome shotgun (WGS) entry which is preliminary data.</text>
</comment>
<evidence type="ECO:0000313" key="1">
    <source>
        <dbReference type="EMBL" id="CAE7378849.1"/>
    </source>
</evidence>
<dbReference type="Proteomes" id="UP000604046">
    <property type="component" value="Unassembled WGS sequence"/>
</dbReference>
<dbReference type="EMBL" id="CAJNDS010002218">
    <property type="protein sequence ID" value="CAE7378849.1"/>
    <property type="molecule type" value="Genomic_DNA"/>
</dbReference>
<organism evidence="1 2">
    <name type="scientific">Symbiodinium natans</name>
    <dbReference type="NCBI Taxonomy" id="878477"/>
    <lineage>
        <taxon>Eukaryota</taxon>
        <taxon>Sar</taxon>
        <taxon>Alveolata</taxon>
        <taxon>Dinophyceae</taxon>
        <taxon>Suessiales</taxon>
        <taxon>Symbiodiniaceae</taxon>
        <taxon>Symbiodinium</taxon>
    </lineage>
</organism>
<gene>
    <name evidence="1" type="ORF">SNAT2548_LOCUS20686</name>
</gene>
<dbReference type="PANTHER" id="PTHR38899:SF1">
    <property type="entry name" value="PROTEIN KINASE"/>
    <property type="match status" value="1"/>
</dbReference>
<sequence>MAICADLPWTDFEAQSDRRPPLQGDSNVPTCSDTCIGSSARSVCLGAALRAPGSYPWLTKIPTSYQEAEKENWQPPSQGLDAEGKSLSSRSSRTVIVFDWDDTLFPLTHVFRDLHMDVSKRLEEQPIPEAMKRNVASQLAACSEEAIRLLTLANSLGKVILVTLSRESWVVRSCRNFCPKLQDCIDSLGLPIIYAQSQRGTTGSDGASLKAQVPYWDSCGAFRPRFLSSGCVDLSKLDGTWLDLDATPTCFIRAGVIVWHWDDDQTTVLEQEHGELYIVLAGERFSATMKEEPVRLHWSDGAKWIRDDLQGVWHRQLGGARLGQVEEGRMLWDEAFEHEPSRLEPATGILPQGEVRLRLLDTIHTARYQPGSPTQLQWADGEVWVRSALA</sequence>
<dbReference type="AlphaFoldDB" id="A0A812QIM4"/>
<dbReference type="OrthoDB" id="420410at2759"/>
<evidence type="ECO:0000313" key="2">
    <source>
        <dbReference type="Proteomes" id="UP000604046"/>
    </source>
</evidence>
<proteinExistence type="predicted"/>
<accession>A0A812QIM4</accession>
<dbReference type="PANTHER" id="PTHR38899">
    <property type="entry name" value="DOMAIN OOKINETE PROTEIN, PUTATIVE-RELATED"/>
    <property type="match status" value="1"/>
</dbReference>
<name>A0A812QIM4_9DINO</name>